<organism evidence="5 6">
    <name type="scientific">Marvinbryantia formatexigens DSM 14469</name>
    <dbReference type="NCBI Taxonomy" id="478749"/>
    <lineage>
        <taxon>Bacteria</taxon>
        <taxon>Bacillati</taxon>
        <taxon>Bacillota</taxon>
        <taxon>Clostridia</taxon>
        <taxon>Lachnospirales</taxon>
        <taxon>Lachnospiraceae</taxon>
        <taxon>Marvinbryantia</taxon>
    </lineage>
</organism>
<keyword evidence="3" id="KW-0812">Transmembrane</keyword>
<protein>
    <recommendedName>
        <fullName evidence="4">Fibronectin type III-like domain-containing protein</fullName>
    </recommendedName>
</protein>
<accession>C6LDW8</accession>
<dbReference type="Gene3D" id="2.60.40.10">
    <property type="entry name" value="Immunoglobulins"/>
    <property type="match status" value="1"/>
</dbReference>
<keyword evidence="6" id="KW-1185">Reference proteome</keyword>
<dbReference type="AlphaFoldDB" id="C6LDW8"/>
<dbReference type="PRINTS" id="PR00133">
    <property type="entry name" value="GLHYDRLASE3"/>
</dbReference>
<evidence type="ECO:0000259" key="4">
    <source>
        <dbReference type="SMART" id="SM01217"/>
    </source>
</evidence>
<evidence type="ECO:0000256" key="2">
    <source>
        <dbReference type="ARBA" id="ARBA00022801"/>
    </source>
</evidence>
<feature type="domain" description="Fibronectin type III-like" evidence="4">
    <location>
        <begin position="13"/>
        <end position="107"/>
    </location>
</feature>
<comment type="similarity">
    <text evidence="1">Belongs to the glycosyl hydrolase 3 family.</text>
</comment>
<evidence type="ECO:0000256" key="3">
    <source>
        <dbReference type="SAM" id="Phobius"/>
    </source>
</evidence>
<name>C6LDW8_9FIRM</name>
<proteinExistence type="inferred from homology"/>
<dbReference type="EMBL" id="ACCL02000007">
    <property type="protein sequence ID" value="EET61172.1"/>
    <property type="molecule type" value="Genomic_DNA"/>
</dbReference>
<reference evidence="5" key="1">
    <citation type="submission" date="2009-07" db="EMBL/GenBank/DDBJ databases">
        <authorList>
            <person name="Weinstock G."/>
            <person name="Sodergren E."/>
            <person name="Clifton S."/>
            <person name="Fulton L."/>
            <person name="Fulton B."/>
            <person name="Courtney L."/>
            <person name="Fronick C."/>
            <person name="Harrison M."/>
            <person name="Strong C."/>
            <person name="Farmer C."/>
            <person name="Delahaunty K."/>
            <person name="Markovic C."/>
            <person name="Hall O."/>
            <person name="Minx P."/>
            <person name="Tomlinson C."/>
            <person name="Mitreva M."/>
            <person name="Nelson J."/>
            <person name="Hou S."/>
            <person name="Wollam A."/>
            <person name="Pepin K.H."/>
            <person name="Johnson M."/>
            <person name="Bhonagiri V."/>
            <person name="Nash W.E."/>
            <person name="Warren W."/>
            <person name="Chinwalla A."/>
            <person name="Mardis E.R."/>
            <person name="Wilson R.K."/>
        </authorList>
    </citation>
    <scope>NUCLEOTIDE SEQUENCE [LARGE SCALE GENOMIC DNA]</scope>
    <source>
        <strain evidence="5">DSM 14469</strain>
    </source>
</reference>
<dbReference type="Pfam" id="PF00933">
    <property type="entry name" value="Glyco_hydro_3"/>
    <property type="match status" value="1"/>
</dbReference>
<dbReference type="InterPro" id="IPR050288">
    <property type="entry name" value="Cellulose_deg_GH3"/>
</dbReference>
<dbReference type="SMART" id="SM01217">
    <property type="entry name" value="Fn3_like"/>
    <property type="match status" value="1"/>
</dbReference>
<dbReference type="Proteomes" id="UP000005561">
    <property type="component" value="Unassembled WGS sequence"/>
</dbReference>
<dbReference type="GO" id="GO:0005975">
    <property type="term" value="P:carbohydrate metabolic process"/>
    <property type="evidence" value="ECO:0007669"/>
    <property type="project" value="InterPro"/>
</dbReference>
<dbReference type="Gene3D" id="3.20.20.300">
    <property type="entry name" value="Glycoside hydrolase, family 3, N-terminal domain"/>
    <property type="match status" value="1"/>
</dbReference>
<gene>
    <name evidence="5" type="ORF">BRYFOR_06817</name>
</gene>
<feature type="transmembrane region" description="Helical" evidence="3">
    <location>
        <begin position="551"/>
        <end position="576"/>
    </location>
</feature>
<dbReference type="InterPro" id="IPR026891">
    <property type="entry name" value="Fn3-like"/>
</dbReference>
<keyword evidence="2" id="KW-0378">Hydrolase</keyword>
<evidence type="ECO:0000256" key="1">
    <source>
        <dbReference type="ARBA" id="ARBA00005336"/>
    </source>
</evidence>
<dbReference type="STRING" id="168384.SAMN05660368_01132"/>
<dbReference type="InterPro" id="IPR036962">
    <property type="entry name" value="Glyco_hydro_3_N_sf"/>
</dbReference>
<dbReference type="eggNOG" id="COG1472">
    <property type="taxonomic scope" value="Bacteria"/>
</dbReference>
<dbReference type="InterPro" id="IPR013783">
    <property type="entry name" value="Ig-like_fold"/>
</dbReference>
<dbReference type="InterPro" id="IPR017853">
    <property type="entry name" value="GH"/>
</dbReference>
<dbReference type="GO" id="GO:0004553">
    <property type="term" value="F:hydrolase activity, hydrolyzing O-glycosyl compounds"/>
    <property type="evidence" value="ECO:0007669"/>
    <property type="project" value="InterPro"/>
</dbReference>
<sequence length="591" mass="65682">MRVTNTGDAAAKHVVQLYVAQPYTDYDRENGVEKPAIQLVGYAKTGEASESDYTQSVLLNPGESEEVTVIFNTGDFRTYDDTYVHDDVTGAYTLEAGEYVFSTGNGAHDAVQSVLKYQYPELMQNVTSSGVTLAVELEEDMAFTESNGTVIQNRLADADLNTWACGTEVTYLTRNDWAGTFPTEVMFVTATEEMITLLQNATYDANEVNAQYDGETEWEYEQNLGVVAAQLFGADYNDPLYEDLMREVSLQDMLDQYTANTETLKSIGLPKVNGADSPLGIMGILGRFTEGTIYEIEESDEYYGYETNVYESEVVVASTYSHLLASEQGRMVGNDSIWTLVTQWNAPGLNVHRSPYNARNYEYYSEDSVLTGNMGADVVRKAQEYGVSATAKHFAFNDQETDRDGVAVFIDEQAARENELRGFQIVIEDGDLMNLMTAFNRIGLTHCGASQELMNGILRGEWGYNGRVITDSVKSAQYFLPSECLMAGNDQMLGGGNSSAAWGYSVEVFEEDTALQAQLRESYHRYLYTAINSNRMNGITEESSVASAYTAWQWILTGIWGACIVLAAVSAVLWGLSVRCRRKTDREKTYE</sequence>
<keyword evidence="3" id="KW-0472">Membrane</keyword>
<evidence type="ECO:0000313" key="6">
    <source>
        <dbReference type="Proteomes" id="UP000005561"/>
    </source>
</evidence>
<comment type="caution">
    <text evidence="5">The sequence shown here is derived from an EMBL/GenBank/DDBJ whole genome shotgun (WGS) entry which is preliminary data.</text>
</comment>
<evidence type="ECO:0000313" key="5">
    <source>
        <dbReference type="EMBL" id="EET61172.1"/>
    </source>
</evidence>
<dbReference type="PANTHER" id="PTHR42715">
    <property type="entry name" value="BETA-GLUCOSIDASE"/>
    <property type="match status" value="1"/>
</dbReference>
<dbReference type="PANTHER" id="PTHR42715:SF10">
    <property type="entry name" value="BETA-GLUCOSIDASE"/>
    <property type="match status" value="1"/>
</dbReference>
<dbReference type="SUPFAM" id="SSF51445">
    <property type="entry name" value="(Trans)glycosidases"/>
    <property type="match status" value="1"/>
</dbReference>
<keyword evidence="3" id="KW-1133">Transmembrane helix</keyword>
<dbReference type="InterPro" id="IPR001764">
    <property type="entry name" value="Glyco_hydro_3_N"/>
</dbReference>